<dbReference type="AlphaFoldDB" id="A0AA88ECC2"/>
<name>A0AA88ECC2_FICCA</name>
<reference evidence="1" key="1">
    <citation type="submission" date="2023-07" db="EMBL/GenBank/DDBJ databases">
        <title>draft genome sequence of fig (Ficus carica).</title>
        <authorList>
            <person name="Takahashi T."/>
            <person name="Nishimura K."/>
        </authorList>
    </citation>
    <scope>NUCLEOTIDE SEQUENCE</scope>
</reference>
<organism evidence="1 2">
    <name type="scientific">Ficus carica</name>
    <name type="common">Common fig</name>
    <dbReference type="NCBI Taxonomy" id="3494"/>
    <lineage>
        <taxon>Eukaryota</taxon>
        <taxon>Viridiplantae</taxon>
        <taxon>Streptophyta</taxon>
        <taxon>Embryophyta</taxon>
        <taxon>Tracheophyta</taxon>
        <taxon>Spermatophyta</taxon>
        <taxon>Magnoliopsida</taxon>
        <taxon>eudicotyledons</taxon>
        <taxon>Gunneridae</taxon>
        <taxon>Pentapetalae</taxon>
        <taxon>rosids</taxon>
        <taxon>fabids</taxon>
        <taxon>Rosales</taxon>
        <taxon>Moraceae</taxon>
        <taxon>Ficeae</taxon>
        <taxon>Ficus</taxon>
    </lineage>
</organism>
<accession>A0AA88ECC2</accession>
<keyword evidence="2" id="KW-1185">Reference proteome</keyword>
<protein>
    <submittedName>
        <fullName evidence="1">Uncharacterized protein</fullName>
    </submittedName>
</protein>
<gene>
    <name evidence="1" type="ORF">TIFTF001_051876</name>
</gene>
<evidence type="ECO:0000313" key="1">
    <source>
        <dbReference type="EMBL" id="GMN71745.1"/>
    </source>
</evidence>
<dbReference type="Proteomes" id="UP001187192">
    <property type="component" value="Unassembled WGS sequence"/>
</dbReference>
<sequence>MIIWYIPDMSTVRFKSNG</sequence>
<dbReference type="EMBL" id="BTGU01010164">
    <property type="protein sequence ID" value="GMN71745.1"/>
    <property type="molecule type" value="Genomic_DNA"/>
</dbReference>
<proteinExistence type="predicted"/>
<evidence type="ECO:0000313" key="2">
    <source>
        <dbReference type="Proteomes" id="UP001187192"/>
    </source>
</evidence>
<comment type="caution">
    <text evidence="1">The sequence shown here is derived from an EMBL/GenBank/DDBJ whole genome shotgun (WGS) entry which is preliminary data.</text>
</comment>